<dbReference type="OrthoDB" id="6254858at2759"/>
<feature type="region of interest" description="Disordered" evidence="1">
    <location>
        <begin position="1808"/>
        <end position="1831"/>
    </location>
</feature>
<feature type="compositionally biased region" description="Polar residues" evidence="1">
    <location>
        <begin position="333"/>
        <end position="342"/>
    </location>
</feature>
<feature type="region of interest" description="Disordered" evidence="1">
    <location>
        <begin position="1429"/>
        <end position="1456"/>
    </location>
</feature>
<feature type="compositionally biased region" description="Basic and acidic residues" evidence="1">
    <location>
        <begin position="1161"/>
        <end position="1174"/>
    </location>
</feature>
<sequence>MYFNIHSSKSSVQPQIEVADEEVQEQLEDCAEMSLLAHTESSLSLLSTHQDASDNRNTQSNLTLSLVSSRTPKMQPTDDEVSLPAVASCVTFSRDNETKGSQAATNREHDGDISIAVNTTATFDHYQGLKQSGHNDPFSVEERMKLMELTYLPEVVMFSSSDGNSYKGRLESPDLDSLFVQQSPGGTTKFQWSDLETLLTWSCDKAQISDTTMDAVRNLRLSDVTIPSWTDCASAVQPKDHQHILYPIQMYLVNNPNRIKDDNSCELFQKQNERLALESDSGGKLSNEHVGRTRMRCNEKHVNDKQILVSDTANHTTTQSFKDLAVGLPLESPRNSRNSSPTEPDDLAANTGPILIFKSISRESTKTPRSPTPQSSVFLSTQRGVVEAVGRQKVLTRPQDKSNLDRSVDMLSPFSYSTQHIFQQDTCGGSVSKASNGLSETSVVKPKPRKITDNNLIQFSECAVDFRRKFISPINSTTLWQRTKRFGNKKGVLNECSDSIIVQNHVQHKRLTSVDEHLPLCPPKTTHVRPSFKCMNKDSSRFNSASSIAEFIAMQNPHQELIEPQNESNVSDNKRRSNCVGHRVASLAKSSTAIQKPTTLSYHELSLPKRILANLKLNSCVGNGNDPDSHLSDSIPGDGSNRTLDNTIVNRASKRIQTDLGYVDNLTQTSSKFPSETSELAVNRASSLDRSSHFPTRPIPDHVWIGESLQQNDMLSHRNQSRKSVRQLRVGSQPNLNRELESEERNRISAIRMSRIVKDCVPISTRLSSARKPIVVSCWRKDVKGRHSCPLERSDNLLSASEPNLLSTGTNTNWDVEVTLSDNSGTRAKIPIEQPTDVLIDSPNDATDIKESTNNLMENQTTRFISGAIQAATQTSGSIGPVCPCADNARKLRTILEQPMNLKVSAVVLMEPMESLANFKHHSFEEIKEQYTETNTPVLETSKMQPISHTSIAQLNELRGNLPTDQNSKRPNVDSGDSILTTDFKISPPVPCISNDTAGPLLVDVNPSDVSETTRGDYDSPSTFLQPSYDPVCIMSDGQSHRDQFTQVAPNSLVVNRVSLETIPVPHHYRDSHYPTGQGSQDQRQCDFARGSFVRCTTDPTLTSDNSHIAIMDRCADASGKANRTRDNVEVGQNPKNVPTGKFFKAYAQLSVCVLPEQDKAFSHDSRAPTRSESRLSYTSESNVRLHRQRAKKFDVPEVPVLSKSALLGEAVDAKKPSDNNEQPGLLPMDRKSVKNDKILTREVATSIPVKSTPTINKKVGTDFISQDVVPSLTRQSLPVELQEKVDLQNQTGIYSEKYSRADGKVDAAIHSSKESNFLTINSNPKSTSILSHSTVSFNENTDIHRPGCGLTQYLYKIINPIQSFMAKSTLDPSLGKNTGEPSYSIASIHKDTQEKSSLLEVVDLTQQSPETGDQEVALTLQTNLDTPILQTGSSSESKRLNLSSEQENPADLTDRTISEPVVDETEEDRLKPSWLVVQEIRVDLQPIFDTCTPFIVKPYELCNVKEEAKLKASECLCLKQRVMKSEVLKTPISHQPLFQKPQTTNEHSQTSSHLARLNQPAGVVSNRLDSSHKYKQSYYGVFVNSISEPILTQFIDLIPIATECKLDHPIIVEPTSIPPVEVKTTIVAYSQGFPEYVCRNVSGCSTSFSDIDSSSAMQEIKHCMLIEPTKTGVCVTHCPTMSTCSQTDITLKTPSGEEEDLKELAIIPVSMANLAWVHQTELKILSEKEDEKGFIVANDVPVYVVVPMILRTNPSPTAMVDGLPLSQEQTAKLDVMESLRTDSAHGCEPPFVFLEPHISASAKHDTTETSAPTMGTLPVPSNWRPNSQASSISKRFGKTGCIHETMYVPSISPDTLRTADPFFPPKHYDDRAHWSQPINEQDNTQATSIKMDKVEEPKTTRCCSHMPSTCKCPTNKNLPNSTELLRTTLILELEDPNGTFKSIRLPTPEENLRSVTPSPTSLHSTDMKFGKLNVRTSIEYEAVPIDYRSSQHAPTNESHCCRCGSYPLQKHDLRFEPIWVATHEQHEPDNFYDKTTQVQPDLDQLDSISSIQPLLLNIIPLQLNAVLFTRPTMSMTAAVVLVSKQEADDARCVRMDPSMMASLTEPTDKAAQLALSESAQHYSRSLTGSDPDTTASSYSINVDLSTADKLTPVSTSNVISENLPVSLATVTPLDQVDCVKVGHESETSQNVCYNKHSPPLHRVTGSSESVISTTNEPINCRNLTDFSNNDHASEGWHCKTLWSKRHMPHLLSKDGSLGGGPDYSNINSLYENNDVCSTGESHQSSGRTNRRWKQIPWMSVLDHDPIKYAPSLSTIRSPAVSELLQSPSPLLSNREQSVTDPKSHALTTTEETSVSERTTTTSSTCSTTLSAALNDPSQMTVNIPIVNFARSVLNHCDESGVRNSEVVFFGDNLGRQQAPKNYDNQVVSNLSELVAIPKSSQPCTLAGNRPWESLKSGASSTPMDLQYNIDSDLSGRSTTLPVLPSPVGTIDYLQHFRNIQPVTNDVRSSGMSKGHSTSPTVHPPCSEETLLNFNAIARKAKTISQSEPTSQLGLSPRLFDASSRNSNISGGRKLMDQDGCAMYDYTSDRYRNKNMLFYPHNSPKSITFKGSHQSSCENVWTSTEESNSLPVAGQEVNIKGQPTNSAACSCNLYMHATRHPPVYPFGCPTARSSDDRRLYPPEKSVRPVCQHQCKRNELKTGGMCDTCDCLRLNYKSPPNPNGMRQTRQFSKIQKLFGLLPRTNNSHRVPPKTHNEGGVVEAHQRGCGFQQRQLRMKEDDKNPTVY</sequence>
<gene>
    <name evidence="2" type="ORF">PHET_06826</name>
</gene>
<organism evidence="2 3">
    <name type="scientific">Paragonimus heterotremus</name>
    <dbReference type="NCBI Taxonomy" id="100268"/>
    <lineage>
        <taxon>Eukaryota</taxon>
        <taxon>Metazoa</taxon>
        <taxon>Spiralia</taxon>
        <taxon>Lophotrochozoa</taxon>
        <taxon>Platyhelminthes</taxon>
        <taxon>Trematoda</taxon>
        <taxon>Digenea</taxon>
        <taxon>Plagiorchiida</taxon>
        <taxon>Troglotremata</taxon>
        <taxon>Troglotrematidae</taxon>
        <taxon>Paragonimus</taxon>
    </lineage>
</organism>
<feature type="compositionally biased region" description="Polar residues" evidence="1">
    <location>
        <begin position="2507"/>
        <end position="2521"/>
    </location>
</feature>
<feature type="region of interest" description="Disordered" evidence="1">
    <location>
        <begin position="1161"/>
        <end position="1184"/>
    </location>
</feature>
<accession>A0A8J4WQI7</accession>
<dbReference type="Proteomes" id="UP000748531">
    <property type="component" value="Unassembled WGS sequence"/>
</dbReference>
<keyword evidence="3" id="KW-1185">Reference proteome</keyword>
<reference evidence="2" key="1">
    <citation type="submission" date="2019-05" db="EMBL/GenBank/DDBJ databases">
        <title>Annotation for the trematode Paragonimus heterotremus.</title>
        <authorList>
            <person name="Choi Y.-J."/>
        </authorList>
    </citation>
    <scope>NUCLEOTIDE SEQUENCE</scope>
    <source>
        <strain evidence="2">LC</strain>
    </source>
</reference>
<dbReference type="EMBL" id="LUCH01003563">
    <property type="protein sequence ID" value="KAF5399985.1"/>
    <property type="molecule type" value="Genomic_DNA"/>
</dbReference>
<feature type="region of interest" description="Disordered" evidence="1">
    <location>
        <begin position="324"/>
        <end position="351"/>
    </location>
</feature>
<feature type="region of interest" description="Disordered" evidence="1">
    <location>
        <begin position="960"/>
        <end position="980"/>
    </location>
</feature>
<feature type="region of interest" description="Disordered" evidence="1">
    <location>
        <begin position="2327"/>
        <end position="2362"/>
    </location>
</feature>
<name>A0A8J4WQI7_9TREM</name>
<evidence type="ECO:0000256" key="1">
    <source>
        <dbReference type="SAM" id="MobiDB-lite"/>
    </source>
</evidence>
<proteinExistence type="predicted"/>
<feature type="compositionally biased region" description="Low complexity" evidence="1">
    <location>
        <begin position="2348"/>
        <end position="2362"/>
    </location>
</feature>
<comment type="caution">
    <text evidence="2">The sequence shown here is derived from an EMBL/GenBank/DDBJ whole genome shotgun (WGS) entry which is preliminary data.</text>
</comment>
<evidence type="ECO:0000313" key="2">
    <source>
        <dbReference type="EMBL" id="KAF5399985.1"/>
    </source>
</evidence>
<protein>
    <submittedName>
        <fullName evidence="2">Uncharacterized protein</fullName>
    </submittedName>
</protein>
<evidence type="ECO:0000313" key="3">
    <source>
        <dbReference type="Proteomes" id="UP000748531"/>
    </source>
</evidence>
<feature type="region of interest" description="Disordered" evidence="1">
    <location>
        <begin position="2507"/>
        <end position="2526"/>
    </location>
</feature>